<dbReference type="Proteomes" id="UP000799423">
    <property type="component" value="Unassembled WGS sequence"/>
</dbReference>
<dbReference type="AlphaFoldDB" id="A0A6A7AR44"/>
<name>A0A6A7AR44_9PLEO</name>
<accession>A0A6A7AR44</accession>
<keyword evidence="3" id="KW-1185">Reference proteome</keyword>
<evidence type="ECO:0000313" key="2">
    <source>
        <dbReference type="EMBL" id="KAF2844658.1"/>
    </source>
</evidence>
<proteinExistence type="predicted"/>
<gene>
    <name evidence="2" type="ORF">T440DRAFT_484011</name>
</gene>
<organism evidence="2 3">
    <name type="scientific">Plenodomus tracheiphilus IPT5</name>
    <dbReference type="NCBI Taxonomy" id="1408161"/>
    <lineage>
        <taxon>Eukaryota</taxon>
        <taxon>Fungi</taxon>
        <taxon>Dikarya</taxon>
        <taxon>Ascomycota</taxon>
        <taxon>Pezizomycotina</taxon>
        <taxon>Dothideomycetes</taxon>
        <taxon>Pleosporomycetidae</taxon>
        <taxon>Pleosporales</taxon>
        <taxon>Pleosporineae</taxon>
        <taxon>Leptosphaeriaceae</taxon>
        <taxon>Plenodomus</taxon>
    </lineage>
</organism>
<evidence type="ECO:0000256" key="1">
    <source>
        <dbReference type="SAM" id="MobiDB-lite"/>
    </source>
</evidence>
<feature type="compositionally biased region" description="Basic residues" evidence="1">
    <location>
        <begin position="49"/>
        <end position="59"/>
    </location>
</feature>
<dbReference type="EMBL" id="MU006368">
    <property type="protein sequence ID" value="KAF2844658.1"/>
    <property type="molecule type" value="Genomic_DNA"/>
</dbReference>
<evidence type="ECO:0000313" key="3">
    <source>
        <dbReference type="Proteomes" id="UP000799423"/>
    </source>
</evidence>
<feature type="region of interest" description="Disordered" evidence="1">
    <location>
        <begin position="25"/>
        <end position="69"/>
    </location>
</feature>
<sequence length="186" mass="20553">MYMCNMYVASRAEHLGVPALPVRWKQPQKAPSDDHGTQPLAGGGPVPWPRRHCPTRPRTAHREPSSCAAMPSPRRLLAACATHRVHSRGHRSQPSATPASAAAVHFVYTILDATWSMFFITSLYMQSHHIGLPQSCLRASAHAVGSMHAPHNHPHLPNTHQPIVSPMKKQADTLQPFDATLIWPRN</sequence>
<protein>
    <submittedName>
        <fullName evidence="2">Uncharacterized protein</fullName>
    </submittedName>
</protein>
<reference evidence="2" key="1">
    <citation type="submission" date="2020-01" db="EMBL/GenBank/DDBJ databases">
        <authorList>
            <consortium name="DOE Joint Genome Institute"/>
            <person name="Haridas S."/>
            <person name="Albert R."/>
            <person name="Binder M."/>
            <person name="Bloem J."/>
            <person name="Labutti K."/>
            <person name="Salamov A."/>
            <person name="Andreopoulos B."/>
            <person name="Baker S.E."/>
            <person name="Barry K."/>
            <person name="Bills G."/>
            <person name="Bluhm B.H."/>
            <person name="Cannon C."/>
            <person name="Castanera R."/>
            <person name="Culley D.E."/>
            <person name="Daum C."/>
            <person name="Ezra D."/>
            <person name="Gonzalez J.B."/>
            <person name="Henrissat B."/>
            <person name="Kuo A."/>
            <person name="Liang C."/>
            <person name="Lipzen A."/>
            <person name="Lutzoni F."/>
            <person name="Magnuson J."/>
            <person name="Mondo S."/>
            <person name="Nolan M."/>
            <person name="Ohm R."/>
            <person name="Pangilinan J."/>
            <person name="Park H.-J."/>
            <person name="Ramirez L."/>
            <person name="Alfaro M."/>
            <person name="Sun H."/>
            <person name="Tritt A."/>
            <person name="Yoshinaga Y."/>
            <person name="Zwiers L.-H."/>
            <person name="Turgeon B.G."/>
            <person name="Goodwin S.B."/>
            <person name="Spatafora J.W."/>
            <person name="Crous P.W."/>
            <person name="Grigoriev I.V."/>
        </authorList>
    </citation>
    <scope>NUCLEOTIDE SEQUENCE</scope>
    <source>
        <strain evidence="2">IPT5</strain>
    </source>
</reference>